<sequence length="536" mass="61557">MDTFLTARLVSQKWKSLADASAKLSFTCKLTDKTLKTVVNSNEKIDYVQISEFDGKGNKVVSSTRGTGRVFRKAQAIHLNGNKINKEELSKMMRYANGAVKNLELNNCEPTLMICVLKQNKSPFLSLNSLTFFFPNYATIRGVTKILQSLDSPTISANYPSLQCFNIIFASDEYDLDPFPSGIELFENYLAVACLLLRLKGTLKSVKIQRNYKIRQALYRGINTAKLELNQQQQNQLEQCLAGFNEIQLECTSLHIDALKYEGTFPWVLETKMVQQQRNLEILSLDKLLCFGFPEPFMALTTSISANTNLNHLTSIHFYYLCSQGTEPVDLAIFSQCPRLTVLELWFFVVVEALPDGKMSRVDFINVDMLPKTLRIFHIKPRDENGRFYSVHYFSSAQIKWIISNLLDLESLELQLLMNSTLMDSDSNQEVDKLSNIDVQTFEELCCLPKLKGRMEFHILKVRKLEDQVEIGKDVDENSNSSVFPFQLMSFREAREFLESLFEQLQYTFMKAEITGFPTRRKEKTVNFINFTFTRA</sequence>
<reference evidence="1 2" key="1">
    <citation type="submission" date="2024-08" db="EMBL/GenBank/DDBJ databases">
        <authorList>
            <person name="Cucini C."/>
            <person name="Frati F."/>
        </authorList>
    </citation>
    <scope>NUCLEOTIDE SEQUENCE [LARGE SCALE GENOMIC DNA]</scope>
</reference>
<name>A0ABP1RBQ0_9HEXA</name>
<dbReference type="EMBL" id="CAXLJM020000068">
    <property type="protein sequence ID" value="CAL8123942.1"/>
    <property type="molecule type" value="Genomic_DNA"/>
</dbReference>
<evidence type="ECO:0000313" key="2">
    <source>
        <dbReference type="Proteomes" id="UP001642540"/>
    </source>
</evidence>
<evidence type="ECO:0000313" key="1">
    <source>
        <dbReference type="EMBL" id="CAL8123942.1"/>
    </source>
</evidence>
<organism evidence="1 2">
    <name type="scientific">Orchesella dallaii</name>
    <dbReference type="NCBI Taxonomy" id="48710"/>
    <lineage>
        <taxon>Eukaryota</taxon>
        <taxon>Metazoa</taxon>
        <taxon>Ecdysozoa</taxon>
        <taxon>Arthropoda</taxon>
        <taxon>Hexapoda</taxon>
        <taxon>Collembola</taxon>
        <taxon>Entomobryomorpha</taxon>
        <taxon>Entomobryoidea</taxon>
        <taxon>Orchesellidae</taxon>
        <taxon>Orchesellinae</taxon>
        <taxon>Orchesella</taxon>
    </lineage>
</organism>
<keyword evidence="2" id="KW-1185">Reference proteome</keyword>
<proteinExistence type="predicted"/>
<comment type="caution">
    <text evidence="1">The sequence shown here is derived from an EMBL/GenBank/DDBJ whole genome shotgun (WGS) entry which is preliminary data.</text>
</comment>
<protein>
    <submittedName>
        <fullName evidence="1">Uncharacterized protein</fullName>
    </submittedName>
</protein>
<gene>
    <name evidence="1" type="ORF">ODALV1_LOCUS20387</name>
</gene>
<accession>A0ABP1RBQ0</accession>
<dbReference type="Proteomes" id="UP001642540">
    <property type="component" value="Unassembled WGS sequence"/>
</dbReference>